<protein>
    <submittedName>
        <fullName evidence="2">Uncharacterized protein</fullName>
    </submittedName>
</protein>
<sequence>MPNKNVVNNPVLFCLILCFIVWVIYFVITKKNTLYLLKQNYALEIESDYRGVIKEIYNDKSNHNSSMVEFMYGDVIGINGAFVSQMEVGDSISKVKGDSVIMVFRKGKYFSIGMTSFYRKAIQKEIK</sequence>
<evidence type="ECO:0000313" key="3">
    <source>
        <dbReference type="Proteomes" id="UP000614460"/>
    </source>
</evidence>
<reference evidence="2" key="1">
    <citation type="journal article" date="2014" name="Int. J. Syst. Evol. Microbiol.">
        <title>Complete genome sequence of Corynebacterium casei LMG S-19264T (=DSM 44701T), isolated from a smear-ripened cheese.</title>
        <authorList>
            <consortium name="US DOE Joint Genome Institute (JGI-PGF)"/>
            <person name="Walter F."/>
            <person name="Albersmeier A."/>
            <person name="Kalinowski J."/>
            <person name="Ruckert C."/>
        </authorList>
    </citation>
    <scope>NUCLEOTIDE SEQUENCE</scope>
    <source>
        <strain evidence="2">CGMCC 1.15966</strain>
    </source>
</reference>
<comment type="caution">
    <text evidence="2">The sequence shown here is derived from an EMBL/GenBank/DDBJ whole genome shotgun (WGS) entry which is preliminary data.</text>
</comment>
<evidence type="ECO:0000256" key="1">
    <source>
        <dbReference type="SAM" id="Phobius"/>
    </source>
</evidence>
<dbReference type="AlphaFoldDB" id="A0A8H9KUS8"/>
<dbReference type="RefSeq" id="WP_182498736.1">
    <property type="nucleotide sequence ID" value="NZ_BMKM01000002.1"/>
</dbReference>
<name>A0A8H9KUS8_9SPHI</name>
<accession>A0A8H9KUS8</accession>
<keyword evidence="3" id="KW-1185">Reference proteome</keyword>
<reference evidence="2" key="2">
    <citation type="submission" date="2020-09" db="EMBL/GenBank/DDBJ databases">
        <authorList>
            <person name="Sun Q."/>
            <person name="Zhou Y."/>
        </authorList>
    </citation>
    <scope>NUCLEOTIDE SEQUENCE</scope>
    <source>
        <strain evidence="2">CGMCC 1.15966</strain>
    </source>
</reference>
<organism evidence="2 3">
    <name type="scientific">Sphingobacterium cellulitidis</name>
    <dbReference type="NCBI Taxonomy" id="1768011"/>
    <lineage>
        <taxon>Bacteria</taxon>
        <taxon>Pseudomonadati</taxon>
        <taxon>Bacteroidota</taxon>
        <taxon>Sphingobacteriia</taxon>
        <taxon>Sphingobacteriales</taxon>
        <taxon>Sphingobacteriaceae</taxon>
        <taxon>Sphingobacterium</taxon>
    </lineage>
</organism>
<feature type="transmembrane region" description="Helical" evidence="1">
    <location>
        <begin position="6"/>
        <end position="28"/>
    </location>
</feature>
<dbReference type="EMBL" id="BMKM01000002">
    <property type="protein sequence ID" value="GGE14024.1"/>
    <property type="molecule type" value="Genomic_DNA"/>
</dbReference>
<gene>
    <name evidence="2" type="ORF">GCM10011516_09780</name>
</gene>
<keyword evidence="1" id="KW-0472">Membrane</keyword>
<keyword evidence="1" id="KW-1133">Transmembrane helix</keyword>
<dbReference type="Proteomes" id="UP000614460">
    <property type="component" value="Unassembled WGS sequence"/>
</dbReference>
<proteinExistence type="predicted"/>
<keyword evidence="1" id="KW-0812">Transmembrane</keyword>
<evidence type="ECO:0000313" key="2">
    <source>
        <dbReference type="EMBL" id="GGE14024.1"/>
    </source>
</evidence>